<name>A0AAV4NYP6_9ARAC</name>
<dbReference type="Proteomes" id="UP001054837">
    <property type="component" value="Unassembled WGS sequence"/>
</dbReference>
<keyword evidence="2" id="KW-1185">Reference proteome</keyword>
<dbReference type="EMBL" id="BPLQ01002109">
    <property type="protein sequence ID" value="GIX88865.1"/>
    <property type="molecule type" value="Genomic_DNA"/>
</dbReference>
<organism evidence="1 2">
    <name type="scientific">Caerostris darwini</name>
    <dbReference type="NCBI Taxonomy" id="1538125"/>
    <lineage>
        <taxon>Eukaryota</taxon>
        <taxon>Metazoa</taxon>
        <taxon>Ecdysozoa</taxon>
        <taxon>Arthropoda</taxon>
        <taxon>Chelicerata</taxon>
        <taxon>Arachnida</taxon>
        <taxon>Araneae</taxon>
        <taxon>Araneomorphae</taxon>
        <taxon>Entelegynae</taxon>
        <taxon>Araneoidea</taxon>
        <taxon>Araneidae</taxon>
        <taxon>Caerostris</taxon>
    </lineage>
</organism>
<protein>
    <submittedName>
        <fullName evidence="1">Uncharacterized protein</fullName>
    </submittedName>
</protein>
<proteinExistence type="predicted"/>
<accession>A0AAV4NYP6</accession>
<evidence type="ECO:0000313" key="2">
    <source>
        <dbReference type="Proteomes" id="UP001054837"/>
    </source>
</evidence>
<sequence length="92" mass="10418">MVIILYAESLPWKQQGRKKTTPPNLFLSLKCLAGQVHGYVCAEAVNTSKSSLSNEMWPIEARNRRYPLVPQLLFSCPYCFGIRNDRSLLSGD</sequence>
<dbReference type="AlphaFoldDB" id="A0AAV4NYP6"/>
<reference evidence="1 2" key="1">
    <citation type="submission" date="2021-06" db="EMBL/GenBank/DDBJ databases">
        <title>Caerostris darwini draft genome.</title>
        <authorList>
            <person name="Kono N."/>
            <person name="Arakawa K."/>
        </authorList>
    </citation>
    <scope>NUCLEOTIDE SEQUENCE [LARGE SCALE GENOMIC DNA]</scope>
</reference>
<gene>
    <name evidence="1" type="ORF">CDAR_383291</name>
</gene>
<comment type="caution">
    <text evidence="1">The sequence shown here is derived from an EMBL/GenBank/DDBJ whole genome shotgun (WGS) entry which is preliminary data.</text>
</comment>
<evidence type="ECO:0000313" key="1">
    <source>
        <dbReference type="EMBL" id="GIX88865.1"/>
    </source>
</evidence>